<proteinExistence type="predicted"/>
<evidence type="ECO:0000256" key="1">
    <source>
        <dbReference type="SAM" id="MobiDB-lite"/>
    </source>
</evidence>
<dbReference type="Proteomes" id="UP000799118">
    <property type="component" value="Unassembled WGS sequence"/>
</dbReference>
<dbReference type="EMBL" id="ML769408">
    <property type="protein sequence ID" value="KAE9405587.1"/>
    <property type="molecule type" value="Genomic_DNA"/>
</dbReference>
<organism evidence="2 3">
    <name type="scientific">Gymnopus androsaceus JB14</name>
    <dbReference type="NCBI Taxonomy" id="1447944"/>
    <lineage>
        <taxon>Eukaryota</taxon>
        <taxon>Fungi</taxon>
        <taxon>Dikarya</taxon>
        <taxon>Basidiomycota</taxon>
        <taxon>Agaricomycotina</taxon>
        <taxon>Agaricomycetes</taxon>
        <taxon>Agaricomycetidae</taxon>
        <taxon>Agaricales</taxon>
        <taxon>Marasmiineae</taxon>
        <taxon>Omphalotaceae</taxon>
        <taxon>Gymnopus</taxon>
    </lineage>
</organism>
<evidence type="ECO:0000313" key="3">
    <source>
        <dbReference type="Proteomes" id="UP000799118"/>
    </source>
</evidence>
<dbReference type="AlphaFoldDB" id="A0A6A4I936"/>
<feature type="region of interest" description="Disordered" evidence="1">
    <location>
        <begin position="142"/>
        <end position="180"/>
    </location>
</feature>
<protein>
    <submittedName>
        <fullName evidence="2">Uncharacterized protein</fullName>
    </submittedName>
</protein>
<evidence type="ECO:0000313" key="2">
    <source>
        <dbReference type="EMBL" id="KAE9405587.1"/>
    </source>
</evidence>
<sequence length="180" mass="19970">MRVASLKSQWGGKKSAVFSQGSGRNVFNGVYIVVVAVSIYEFHRGENLSGRLGAIKTETPFSNFLPPSMLTDEECLEHSPFLSNLQRKGRLAPSRLKTLYESAKSPKPPREPDPWECCGSNCKPCVKELWRQELKCWSECHPDGSHAEKEDQCAEKSDTHKEAELNTGDPADSATVADTQ</sequence>
<feature type="compositionally biased region" description="Basic and acidic residues" evidence="1">
    <location>
        <begin position="142"/>
        <end position="164"/>
    </location>
</feature>
<keyword evidence="3" id="KW-1185">Reference proteome</keyword>
<dbReference type="OrthoDB" id="432685at2759"/>
<name>A0A6A4I936_9AGAR</name>
<gene>
    <name evidence="2" type="ORF">BT96DRAFT_852680</name>
</gene>
<accession>A0A6A4I936</accession>
<reference evidence="2" key="1">
    <citation type="journal article" date="2019" name="Environ. Microbiol.">
        <title>Fungal ecological strategies reflected in gene transcription - a case study of two litter decomposers.</title>
        <authorList>
            <person name="Barbi F."/>
            <person name="Kohler A."/>
            <person name="Barry K."/>
            <person name="Baskaran P."/>
            <person name="Daum C."/>
            <person name="Fauchery L."/>
            <person name="Ihrmark K."/>
            <person name="Kuo A."/>
            <person name="LaButti K."/>
            <person name="Lipzen A."/>
            <person name="Morin E."/>
            <person name="Grigoriev I.V."/>
            <person name="Henrissat B."/>
            <person name="Lindahl B."/>
            <person name="Martin F."/>
        </authorList>
    </citation>
    <scope>NUCLEOTIDE SEQUENCE</scope>
    <source>
        <strain evidence="2">JB14</strain>
    </source>
</reference>